<dbReference type="InterPro" id="IPR021268">
    <property type="entry name" value="DUF2845"/>
</dbReference>
<protein>
    <recommendedName>
        <fullName evidence="4">DUF2845 domain-containing protein</fullName>
    </recommendedName>
</protein>
<dbReference type="Pfam" id="PF11006">
    <property type="entry name" value="DUF2845"/>
    <property type="match status" value="1"/>
</dbReference>
<evidence type="ECO:0000313" key="2">
    <source>
        <dbReference type="EMBL" id="RGP55882.1"/>
    </source>
</evidence>
<dbReference type="AlphaFoldDB" id="A0A395R7S1"/>
<feature type="signal peptide" evidence="1">
    <location>
        <begin position="1"/>
        <end position="21"/>
    </location>
</feature>
<feature type="chain" id="PRO_5017431293" description="DUF2845 domain-containing protein" evidence="1">
    <location>
        <begin position="22"/>
        <end position="100"/>
    </location>
</feature>
<comment type="caution">
    <text evidence="2">The sequence shown here is derived from an EMBL/GenBank/DDBJ whole genome shotgun (WGS) entry which is preliminary data.</text>
</comment>
<keyword evidence="3" id="KW-1185">Reference proteome</keyword>
<evidence type="ECO:0000313" key="3">
    <source>
        <dbReference type="Proteomes" id="UP000265411"/>
    </source>
</evidence>
<gene>
    <name evidence="2" type="ORF">ASB58_00350</name>
</gene>
<reference evidence="2 3" key="1">
    <citation type="journal article" date="2018" name="Syst. Appl. Microbiol.">
        <title>Pseudomonas gallaeciensis sp. nov., isolated from crude-oil-contaminated intertidal sand samples after the Prestige oil spill.</title>
        <authorList>
            <person name="Mulet M."/>
            <person name="Sanchez D."/>
            <person name="Rodriguez A.C."/>
            <person name="Nogales B."/>
            <person name="Bosch R."/>
            <person name="Busquets A."/>
            <person name="Gomila M."/>
            <person name="Lalucat J."/>
            <person name="Garcia-Valdes E."/>
        </authorList>
    </citation>
    <scope>NUCLEOTIDE SEQUENCE [LARGE SCALE GENOMIC DNA]</scope>
    <source>
        <strain evidence="2 3">V113</strain>
    </source>
</reference>
<dbReference type="Proteomes" id="UP000265411">
    <property type="component" value="Unassembled WGS sequence"/>
</dbReference>
<keyword evidence="1" id="KW-0732">Signal</keyword>
<accession>A0A395R7S1</accession>
<name>A0A395R7S1_9PSED</name>
<proteinExistence type="predicted"/>
<dbReference type="OrthoDB" id="6897087at2"/>
<evidence type="ECO:0000256" key="1">
    <source>
        <dbReference type="SAM" id="SignalP"/>
    </source>
</evidence>
<organism evidence="2 3">
    <name type="scientific">Pseudomonas abyssi</name>
    <dbReference type="NCBI Taxonomy" id="170540"/>
    <lineage>
        <taxon>Bacteria</taxon>
        <taxon>Pseudomonadati</taxon>
        <taxon>Pseudomonadota</taxon>
        <taxon>Gammaproteobacteria</taxon>
        <taxon>Pseudomonadales</taxon>
        <taxon>Pseudomonadaceae</taxon>
        <taxon>Pseudomonas</taxon>
    </lineage>
</organism>
<evidence type="ECO:0008006" key="4">
    <source>
        <dbReference type="Google" id="ProtNLM"/>
    </source>
</evidence>
<sequence>MSARQVAALLISVLAASAVQAATMRCDRGIIATGALQAEVLEQCGEPDSRQLTPRHIDPDGYPAEGSVTVEHWVYGPSNGMVRELRFIDGRLVDIESTRR</sequence>
<dbReference type="EMBL" id="LMAZ01000001">
    <property type="protein sequence ID" value="RGP55882.1"/>
    <property type="molecule type" value="Genomic_DNA"/>
</dbReference>